<dbReference type="Gene3D" id="1.10.730.10">
    <property type="entry name" value="Isoleucyl-tRNA Synthetase, Domain 1"/>
    <property type="match status" value="1"/>
</dbReference>
<evidence type="ECO:0000259" key="2">
    <source>
        <dbReference type="SMART" id="SM00836"/>
    </source>
</evidence>
<reference evidence="3 4" key="1">
    <citation type="submission" date="2019-04" db="EMBL/GenBank/DDBJ databases">
        <authorList>
            <consortium name="Wellcome Sanger Institute Data Sharing"/>
        </authorList>
    </citation>
    <scope>NUCLEOTIDE SEQUENCE [LARGE SCALE GENOMIC DNA]</scope>
</reference>
<gene>
    <name evidence="3" type="primary">DALRD3</name>
    <name evidence="3" type="synonym">dalrd3</name>
</gene>
<protein>
    <submittedName>
        <fullName evidence="3">DALR anticodon binding domain containing 3</fullName>
    </submittedName>
</protein>
<dbReference type="PANTHER" id="PTHR16043:SF1">
    <property type="entry name" value="DALR ANTICODON-BINDING DOMAIN-CONTAINING PROTEIN 3"/>
    <property type="match status" value="1"/>
</dbReference>
<dbReference type="GO" id="GO:0000049">
    <property type="term" value="F:tRNA binding"/>
    <property type="evidence" value="ECO:0007669"/>
    <property type="project" value="TreeGrafter"/>
</dbReference>
<dbReference type="InterPro" id="IPR037380">
    <property type="entry name" value="DALRD3"/>
</dbReference>
<dbReference type="PANTHER" id="PTHR16043">
    <property type="entry name" value="DALRD3 PROTEIN"/>
    <property type="match status" value="1"/>
</dbReference>
<proteinExistence type="predicted"/>
<dbReference type="GO" id="GO:0005524">
    <property type="term" value="F:ATP binding"/>
    <property type="evidence" value="ECO:0007669"/>
    <property type="project" value="InterPro"/>
</dbReference>
<dbReference type="GO" id="GO:0004814">
    <property type="term" value="F:arginine-tRNA ligase activity"/>
    <property type="evidence" value="ECO:0007669"/>
    <property type="project" value="InterPro"/>
</dbReference>
<dbReference type="SMART" id="SM00836">
    <property type="entry name" value="DALR_1"/>
    <property type="match status" value="1"/>
</dbReference>
<dbReference type="GO" id="GO:0006420">
    <property type="term" value="P:arginyl-tRNA aminoacylation"/>
    <property type="evidence" value="ECO:0007669"/>
    <property type="project" value="InterPro"/>
</dbReference>
<dbReference type="GeneID" id="108940241"/>
<evidence type="ECO:0000313" key="3">
    <source>
        <dbReference type="Ensembl" id="ENSSFOP00015023697.2"/>
    </source>
</evidence>
<dbReference type="GeneTree" id="ENSGT00390000014621"/>
<dbReference type="Proteomes" id="UP000694397">
    <property type="component" value="Chromosome 2"/>
</dbReference>
<dbReference type="InterPro" id="IPR009080">
    <property type="entry name" value="tRNAsynth_Ia_anticodon-bd"/>
</dbReference>
<dbReference type="GO" id="GO:0106217">
    <property type="term" value="P:tRNA C3-cytosine methylation"/>
    <property type="evidence" value="ECO:0007669"/>
    <property type="project" value="TreeGrafter"/>
</dbReference>
<name>A0A8C9V5F4_SCLFO</name>
<evidence type="ECO:0000256" key="1">
    <source>
        <dbReference type="SAM" id="MobiDB-lite"/>
    </source>
</evidence>
<dbReference type="AlphaFoldDB" id="A0A8C9V5F4"/>
<feature type="domain" description="DALR anticodon binding" evidence="2">
    <location>
        <begin position="427"/>
        <end position="568"/>
    </location>
</feature>
<accession>A0A8C9V5F4</accession>
<reference evidence="3" key="2">
    <citation type="submission" date="2025-08" db="UniProtKB">
        <authorList>
            <consortium name="Ensembl"/>
        </authorList>
    </citation>
    <scope>IDENTIFICATION</scope>
</reference>
<sequence>MEDSADLPFRISTTIRALSAALRADSDEPASSSDSERSSGEPNKLWFKESSARNLQNRDFLSPASVLSKLHAGGQVPPAVAEHVLSARGGGALPLAGVELTDEGLRVRVDRAAVFREVLRSLPPYLQPAGVAVGQGGLVLNCPALYPRQSRPAPLSPDTLTLGQLRTVLLADHQAALLRKQGFSVSFCPVLPEGDDIIRFLGSLGVDWPTGPEGSANDQREEAVWEALRWSPHREPEERRSDGAEENGERPGGGAGPVRINLREAVQQKSLQGYDPNLGVCTVQKDSVYQLVQLEAAVSECKVPIATVLHVTTSQDEFRQQQVDVLWRVGGAQVTQKHIVCGPVKTPGSQLSASQYIQLRRAQMKEASEMKYGEHVEGQMWDDIIGVMTSATVRFELLSTVHSSPVTLDVQKEGGVSTKGPRGGVFVMYNCARLHTLFSSYEQAVEQGLYPEIPDVSQLDFSSLKEEGEWLLLFNYVIPFSELLDQLGQSPERGGGGARVSVRAEQICRFLVSLSKDFSSYYNRVHVLGEPMPHLYNQMFCRLQLLRALRELYHCALDTLHLPPVPQL</sequence>
<feature type="region of interest" description="Disordered" evidence="1">
    <location>
        <begin position="228"/>
        <end position="259"/>
    </location>
</feature>
<dbReference type="InterPro" id="IPR008909">
    <property type="entry name" value="DALR_anticod-bd"/>
</dbReference>
<reference evidence="3" key="3">
    <citation type="submission" date="2025-09" db="UniProtKB">
        <authorList>
            <consortium name="Ensembl"/>
        </authorList>
    </citation>
    <scope>IDENTIFICATION</scope>
</reference>
<dbReference type="KEGG" id="sfm:108940241"/>
<keyword evidence="4" id="KW-1185">Reference proteome</keyword>
<dbReference type="OrthoDB" id="9990834at2759"/>
<evidence type="ECO:0000313" key="4">
    <source>
        <dbReference type="Proteomes" id="UP000694397"/>
    </source>
</evidence>
<feature type="region of interest" description="Disordered" evidence="1">
    <location>
        <begin position="22"/>
        <end position="44"/>
    </location>
</feature>
<dbReference type="SUPFAM" id="SSF47323">
    <property type="entry name" value="Anticodon-binding domain of a subclass of class I aminoacyl-tRNA synthetases"/>
    <property type="match status" value="1"/>
</dbReference>
<dbReference type="CTD" id="55152"/>
<feature type="compositionally biased region" description="Basic and acidic residues" evidence="1">
    <location>
        <begin position="232"/>
        <end position="249"/>
    </location>
</feature>
<dbReference type="RefSeq" id="XP_029105788.1">
    <property type="nucleotide sequence ID" value="XM_029249955.1"/>
</dbReference>
<dbReference type="Pfam" id="PF05746">
    <property type="entry name" value="DALR_1"/>
    <property type="match status" value="1"/>
</dbReference>
<dbReference type="Ensembl" id="ENSSFOT00015023956.2">
    <property type="protein sequence ID" value="ENSSFOP00015023697.2"/>
    <property type="gene ID" value="ENSSFOG00015015223.2"/>
</dbReference>
<organism evidence="3 4">
    <name type="scientific">Scleropages formosus</name>
    <name type="common">Asian bonytongue</name>
    <name type="synonym">Osteoglossum formosum</name>
    <dbReference type="NCBI Taxonomy" id="113540"/>
    <lineage>
        <taxon>Eukaryota</taxon>
        <taxon>Metazoa</taxon>
        <taxon>Chordata</taxon>
        <taxon>Craniata</taxon>
        <taxon>Vertebrata</taxon>
        <taxon>Euteleostomi</taxon>
        <taxon>Actinopterygii</taxon>
        <taxon>Neopterygii</taxon>
        <taxon>Teleostei</taxon>
        <taxon>Osteoglossocephala</taxon>
        <taxon>Osteoglossomorpha</taxon>
        <taxon>Osteoglossiformes</taxon>
        <taxon>Osteoglossidae</taxon>
        <taxon>Scleropages</taxon>
    </lineage>
</organism>